<feature type="region of interest" description="Disordered" evidence="1">
    <location>
        <begin position="160"/>
        <end position="179"/>
    </location>
</feature>
<dbReference type="eggNOG" id="ENOG502SJ2A">
    <property type="taxonomic scope" value="Eukaryota"/>
</dbReference>
<accession>A0A0E0BY13</accession>
<evidence type="ECO:0008006" key="4">
    <source>
        <dbReference type="Google" id="ProtNLM"/>
    </source>
</evidence>
<dbReference type="STRING" id="40149.A0A0E0BY13"/>
<proteinExistence type="predicted"/>
<evidence type="ECO:0000313" key="3">
    <source>
        <dbReference type="Proteomes" id="UP000008021"/>
    </source>
</evidence>
<dbReference type="PANTHER" id="PTHR46250:SF4">
    <property type="entry name" value="MYB_SANT-LIKE DOMAIN-CONTAINING PROTEIN"/>
    <property type="match status" value="1"/>
</dbReference>
<dbReference type="Gramene" id="OMERI01G05090.1">
    <property type="protein sequence ID" value="OMERI01G05090.1"/>
    <property type="gene ID" value="OMERI01G05090"/>
</dbReference>
<dbReference type="AlphaFoldDB" id="A0A0E0BY13"/>
<protein>
    <recommendedName>
        <fullName evidence="4">Myb/SANT-like domain-containing protein</fullName>
    </recommendedName>
</protein>
<feature type="region of interest" description="Disordered" evidence="1">
    <location>
        <begin position="401"/>
        <end position="421"/>
    </location>
</feature>
<dbReference type="EnsemblPlants" id="OMERI01G05090.1">
    <property type="protein sequence ID" value="OMERI01G05090.1"/>
    <property type="gene ID" value="OMERI01G05090"/>
</dbReference>
<dbReference type="PANTHER" id="PTHR46250">
    <property type="entry name" value="MYB/SANT-LIKE DNA-BINDING DOMAIN PROTEIN-RELATED"/>
    <property type="match status" value="1"/>
</dbReference>
<dbReference type="Proteomes" id="UP000008021">
    <property type="component" value="Chromosome 1"/>
</dbReference>
<reference evidence="2" key="2">
    <citation type="submission" date="2018-05" db="EMBL/GenBank/DDBJ databases">
        <title>OmerRS3 (Oryza meridionalis Reference Sequence Version 3).</title>
        <authorList>
            <person name="Zhang J."/>
            <person name="Kudrna D."/>
            <person name="Lee S."/>
            <person name="Talag J."/>
            <person name="Welchert J."/>
            <person name="Wing R.A."/>
        </authorList>
    </citation>
    <scope>NUCLEOTIDE SEQUENCE [LARGE SCALE GENOMIC DNA]</scope>
    <source>
        <strain evidence="2">cv. OR44</strain>
    </source>
</reference>
<sequence length="421" mass="45660">MATPSPIASSCICAYAHINPKLGPYLHEGGKKPKLDKHKLPDPMFDIEGADVSKATKKAKESKLTTKKRDKRTWTAEEEKLLIDTLYDMNDSSWKVDTGHKSGYLTFIEKEMAKVLPRADLKADPHIKSKSREGAGPLYMKPMLHFDKLCEIYASDLTKGGSAKGPGEQQGVEDFSVLDGDDPVSHHVDKVSLQPQGNENPTAPKGRKRVFADVDTLEASLCNVSNSFAKFLEAEKENGMQMAMMNTVQVQEDTKKTKLLDAIKKLPNFSIEEVVMTVRIIGRDSGNIDLFLTMSPDYQVDPEVSVSELIRAVYRELEAGMNESTIEGVKASITRATQSVTDVLHKLCPDDLQEATAGQNVVHSTGGLPSVAGSISQHSLALTVAPADILAPVGDLLSGDTAAGPSQQLPSEAIDLSADED</sequence>
<name>A0A0E0BY13_9ORYZ</name>
<feature type="region of interest" description="Disordered" evidence="1">
    <location>
        <begin position="186"/>
        <end position="206"/>
    </location>
</feature>
<organism evidence="2">
    <name type="scientific">Oryza meridionalis</name>
    <dbReference type="NCBI Taxonomy" id="40149"/>
    <lineage>
        <taxon>Eukaryota</taxon>
        <taxon>Viridiplantae</taxon>
        <taxon>Streptophyta</taxon>
        <taxon>Embryophyta</taxon>
        <taxon>Tracheophyta</taxon>
        <taxon>Spermatophyta</taxon>
        <taxon>Magnoliopsida</taxon>
        <taxon>Liliopsida</taxon>
        <taxon>Poales</taxon>
        <taxon>Poaceae</taxon>
        <taxon>BOP clade</taxon>
        <taxon>Oryzoideae</taxon>
        <taxon>Oryzeae</taxon>
        <taxon>Oryzinae</taxon>
        <taxon>Oryza</taxon>
    </lineage>
</organism>
<reference evidence="2" key="1">
    <citation type="submission" date="2015-04" db="UniProtKB">
        <authorList>
            <consortium name="EnsemblPlants"/>
        </authorList>
    </citation>
    <scope>IDENTIFICATION</scope>
</reference>
<evidence type="ECO:0000256" key="1">
    <source>
        <dbReference type="SAM" id="MobiDB-lite"/>
    </source>
</evidence>
<dbReference type="HOGENOM" id="CLU_652796_0_0_1"/>
<evidence type="ECO:0000313" key="2">
    <source>
        <dbReference type="EnsemblPlants" id="OMERI01G05090.1"/>
    </source>
</evidence>
<keyword evidence="3" id="KW-1185">Reference proteome</keyword>